<dbReference type="AlphaFoldDB" id="A0A7S4J1M5"/>
<evidence type="ECO:0000259" key="10">
    <source>
        <dbReference type="PROSITE" id="PS50089"/>
    </source>
</evidence>
<evidence type="ECO:0000256" key="2">
    <source>
        <dbReference type="ARBA" id="ARBA00012251"/>
    </source>
</evidence>
<dbReference type="GO" id="GO:0061630">
    <property type="term" value="F:ubiquitin protein ligase activity"/>
    <property type="evidence" value="ECO:0007669"/>
    <property type="project" value="UniProtKB-EC"/>
</dbReference>
<evidence type="ECO:0000256" key="6">
    <source>
        <dbReference type="ARBA" id="ARBA00022771"/>
    </source>
</evidence>
<feature type="domain" description="RING-type" evidence="11">
    <location>
        <begin position="161"/>
        <end position="369"/>
    </location>
</feature>
<comment type="catalytic activity">
    <reaction evidence="1">
        <text>[E2 ubiquitin-conjugating enzyme]-S-ubiquitinyl-L-cysteine + [acceptor protein]-L-lysine = [E2 ubiquitin-conjugating enzyme]-L-cysteine + [acceptor protein]-N(6)-ubiquitinyl-L-lysine.</text>
        <dbReference type="EC" id="2.3.2.31"/>
    </reaction>
</comment>
<dbReference type="FunFam" id="3.30.40.10:FF:000019">
    <property type="entry name" value="RBR-type E3 ubiquitin transferase"/>
    <property type="match status" value="1"/>
</dbReference>
<dbReference type="GO" id="GO:0016567">
    <property type="term" value="P:protein ubiquitination"/>
    <property type="evidence" value="ECO:0007669"/>
    <property type="project" value="InterPro"/>
</dbReference>
<evidence type="ECO:0000256" key="4">
    <source>
        <dbReference type="ARBA" id="ARBA00022723"/>
    </source>
</evidence>
<feature type="domain" description="RING-type" evidence="10">
    <location>
        <begin position="165"/>
        <end position="214"/>
    </location>
</feature>
<evidence type="ECO:0000256" key="1">
    <source>
        <dbReference type="ARBA" id="ARBA00001798"/>
    </source>
</evidence>
<dbReference type="Pfam" id="PF22191">
    <property type="entry name" value="IBR_1"/>
    <property type="match status" value="1"/>
</dbReference>
<evidence type="ECO:0000256" key="3">
    <source>
        <dbReference type="ARBA" id="ARBA00022679"/>
    </source>
</evidence>
<dbReference type="EC" id="2.3.2.31" evidence="2"/>
<keyword evidence="5" id="KW-0677">Repeat</keyword>
<dbReference type="Pfam" id="PF21235">
    <property type="entry name" value="UBA_ARI1"/>
    <property type="match status" value="1"/>
</dbReference>
<name>A0A7S4J1M5_9STRA</name>
<dbReference type="Pfam" id="PF19422">
    <property type="entry name" value="Ariadne"/>
    <property type="match status" value="1"/>
</dbReference>
<dbReference type="GO" id="GO:0008270">
    <property type="term" value="F:zinc ion binding"/>
    <property type="evidence" value="ECO:0007669"/>
    <property type="project" value="UniProtKB-KW"/>
</dbReference>
<gene>
    <name evidence="12" type="ORF">OAUR00152_LOCUS19564</name>
</gene>
<dbReference type="EMBL" id="HBKQ01028792">
    <property type="protein sequence ID" value="CAE2247500.1"/>
    <property type="molecule type" value="Transcribed_RNA"/>
</dbReference>
<keyword evidence="7" id="KW-0833">Ubl conjugation pathway</keyword>
<dbReference type="PROSITE" id="PS51873">
    <property type="entry name" value="TRIAD"/>
    <property type="match status" value="1"/>
</dbReference>
<evidence type="ECO:0000256" key="8">
    <source>
        <dbReference type="ARBA" id="ARBA00022833"/>
    </source>
</evidence>
<keyword evidence="3" id="KW-0808">Transferase</keyword>
<dbReference type="PANTHER" id="PTHR11685">
    <property type="entry name" value="RBR FAMILY RING FINGER AND IBR DOMAIN-CONTAINING"/>
    <property type="match status" value="1"/>
</dbReference>
<dbReference type="PROSITE" id="PS50089">
    <property type="entry name" value="ZF_RING_2"/>
    <property type="match status" value="1"/>
</dbReference>
<dbReference type="InterPro" id="IPR013083">
    <property type="entry name" value="Znf_RING/FYVE/PHD"/>
</dbReference>
<keyword evidence="4" id="KW-0479">Metal-binding</keyword>
<sequence length="516" mass="59030">MDFNGGCESGYDDSGEDDSLCSYEYESVCDEDDISFYSEPEAKEATPGDRSDFKLPENLRRTKCDTEDSIDLKGHASFACANLRQAEKLMHRTVQETTSLLCLHPASAHILLRYFKWDQDVLNDKYFGQEEVVWRACGISCEHITRPTNSLLTKKDGTDSTGALCGICFESKPGEMRTMQCGHEYCHICWKRYLETAINTEGPRCLYTTCPEPRCDMLVTERTIAELAPTVLNKFTQYQLRSFIETNKKLRWCPGPSCEQIAVAGSEGFEGEMACKCGTSFCLVCGEASHKPLTCQRLAQWTKKCMDESENANWILAHTKECPKCQVRIEKNQGCNHMTCRNCNYEFCWLCMSDWRTGHGYDSSCNKFDLKEVEKGQSAISEAQAELERYLHCYNRFHSHSVGQAFSEDQLRAFLSKKTEEENMSVEKPEVRVFQNALCQLIECRRVLKYSYAAVFFMEDGHSSKILFEDQQKLLESFTESLSELTESKRRQEKEMMNMTGVVAHFVKNVLSGGYY</sequence>
<protein>
    <recommendedName>
        <fullName evidence="2">RBR-type E3 ubiquitin transferase</fullName>
        <ecNumber evidence="2">2.3.2.31</ecNumber>
    </recommendedName>
</protein>
<evidence type="ECO:0000313" key="12">
    <source>
        <dbReference type="EMBL" id="CAE2247500.1"/>
    </source>
</evidence>
<dbReference type="InterPro" id="IPR045840">
    <property type="entry name" value="Ariadne"/>
</dbReference>
<evidence type="ECO:0000256" key="5">
    <source>
        <dbReference type="ARBA" id="ARBA00022737"/>
    </source>
</evidence>
<organism evidence="12">
    <name type="scientific">Odontella aurita</name>
    <dbReference type="NCBI Taxonomy" id="265563"/>
    <lineage>
        <taxon>Eukaryota</taxon>
        <taxon>Sar</taxon>
        <taxon>Stramenopiles</taxon>
        <taxon>Ochrophyta</taxon>
        <taxon>Bacillariophyta</taxon>
        <taxon>Mediophyceae</taxon>
        <taxon>Biddulphiophycidae</taxon>
        <taxon>Eupodiscales</taxon>
        <taxon>Odontellaceae</taxon>
        <taxon>Odontella</taxon>
    </lineage>
</organism>
<dbReference type="InterPro" id="IPR031127">
    <property type="entry name" value="E3_UB_ligase_RBR"/>
</dbReference>
<evidence type="ECO:0000259" key="11">
    <source>
        <dbReference type="PROSITE" id="PS51873"/>
    </source>
</evidence>
<dbReference type="Gene3D" id="3.30.40.10">
    <property type="entry name" value="Zinc/RING finger domain, C3HC4 (zinc finger)"/>
    <property type="match status" value="1"/>
</dbReference>
<dbReference type="InterPro" id="IPR044066">
    <property type="entry name" value="TRIAD_supradom"/>
</dbReference>
<evidence type="ECO:0000256" key="9">
    <source>
        <dbReference type="PROSITE-ProRule" id="PRU00175"/>
    </source>
</evidence>
<keyword evidence="8" id="KW-0862">Zinc</keyword>
<evidence type="ECO:0000256" key="7">
    <source>
        <dbReference type="ARBA" id="ARBA00022786"/>
    </source>
</evidence>
<dbReference type="Gene3D" id="1.20.120.1750">
    <property type="match status" value="1"/>
</dbReference>
<dbReference type="InterPro" id="IPR048962">
    <property type="entry name" value="ARIH1-like_UBL"/>
</dbReference>
<reference evidence="12" key="1">
    <citation type="submission" date="2021-01" db="EMBL/GenBank/DDBJ databases">
        <authorList>
            <person name="Corre E."/>
            <person name="Pelletier E."/>
            <person name="Niang G."/>
            <person name="Scheremetjew M."/>
            <person name="Finn R."/>
            <person name="Kale V."/>
            <person name="Holt S."/>
            <person name="Cochrane G."/>
            <person name="Meng A."/>
            <person name="Brown T."/>
            <person name="Cohen L."/>
        </authorList>
    </citation>
    <scope>NUCLEOTIDE SEQUENCE</scope>
    <source>
        <strain evidence="12">Isolate 1302-5</strain>
    </source>
</reference>
<dbReference type="SMART" id="SM00647">
    <property type="entry name" value="IBR"/>
    <property type="match status" value="2"/>
</dbReference>
<dbReference type="SUPFAM" id="SSF57850">
    <property type="entry name" value="RING/U-box"/>
    <property type="match status" value="3"/>
</dbReference>
<dbReference type="InterPro" id="IPR001841">
    <property type="entry name" value="Znf_RING"/>
</dbReference>
<dbReference type="Pfam" id="PF01485">
    <property type="entry name" value="IBR"/>
    <property type="match status" value="1"/>
</dbReference>
<accession>A0A7S4J1M5</accession>
<dbReference type="InterPro" id="IPR002867">
    <property type="entry name" value="IBR_dom"/>
</dbReference>
<proteinExistence type="predicted"/>
<keyword evidence="6 9" id="KW-0863">Zinc-finger</keyword>